<dbReference type="PROSITE" id="PS51257">
    <property type="entry name" value="PROKAR_LIPOPROTEIN"/>
    <property type="match status" value="1"/>
</dbReference>
<comment type="caution">
    <text evidence="3">The sequence shown here is derived from an EMBL/GenBank/DDBJ whole genome shotgun (WGS) entry which is preliminary data.</text>
</comment>
<evidence type="ECO:0000313" key="4">
    <source>
        <dbReference type="Proteomes" id="UP001269819"/>
    </source>
</evidence>
<dbReference type="Pfam" id="PF13590">
    <property type="entry name" value="DUF4136"/>
    <property type="match status" value="1"/>
</dbReference>
<feature type="chain" id="PRO_5046158024" evidence="1">
    <location>
        <begin position="21"/>
        <end position="176"/>
    </location>
</feature>
<dbReference type="EMBL" id="JAWIIJ010000002">
    <property type="protein sequence ID" value="MDV2077859.1"/>
    <property type="molecule type" value="Genomic_DNA"/>
</dbReference>
<sequence>MMRTVTMVIAALAMAGCASQVVTDYDTQVAFDRYSSWAFSSHPEEKGFKSLDSRRVESVLERELAAKNLSRQPEDQADLLVSYQVIEQERLDSYGFSYGVGFSHRPFGWGIATAPPTREVIEGKLVVELVDRSNEQVVWRAASKRYLNEDQSPDYRSELIDDVVREMFNQYPPQMH</sequence>
<name>A0ABU3VUC2_9GAMM</name>
<keyword evidence="1" id="KW-0732">Signal</keyword>
<accession>A0ABU3VUC2</accession>
<evidence type="ECO:0000256" key="1">
    <source>
        <dbReference type="SAM" id="SignalP"/>
    </source>
</evidence>
<dbReference type="InterPro" id="IPR025411">
    <property type="entry name" value="DUF4136"/>
</dbReference>
<dbReference type="Gene3D" id="3.30.160.670">
    <property type="match status" value="1"/>
</dbReference>
<dbReference type="RefSeq" id="WP_316972728.1">
    <property type="nucleotide sequence ID" value="NZ_BAABBC010000028.1"/>
</dbReference>
<feature type="domain" description="DUF4136" evidence="2">
    <location>
        <begin position="21"/>
        <end position="173"/>
    </location>
</feature>
<evidence type="ECO:0000259" key="2">
    <source>
        <dbReference type="Pfam" id="PF13590"/>
    </source>
</evidence>
<organism evidence="3 4">
    <name type="scientific">Marinobacter xestospongiae</name>
    <dbReference type="NCBI Taxonomy" id="994319"/>
    <lineage>
        <taxon>Bacteria</taxon>
        <taxon>Pseudomonadati</taxon>
        <taxon>Pseudomonadota</taxon>
        <taxon>Gammaproteobacteria</taxon>
        <taxon>Pseudomonadales</taxon>
        <taxon>Marinobacteraceae</taxon>
        <taxon>Marinobacter</taxon>
    </lineage>
</organism>
<reference evidence="3 4" key="1">
    <citation type="submission" date="2023-10" db="EMBL/GenBank/DDBJ databases">
        <title>Characteristics and mechanism of a salt-tolerant marine origin heterotrophic nitrifying- aerobic denitrifying bacteria Marinobacter xestospongiae HN1.</title>
        <authorList>
            <person name="Qi R."/>
        </authorList>
    </citation>
    <scope>NUCLEOTIDE SEQUENCE [LARGE SCALE GENOMIC DNA]</scope>
    <source>
        <strain evidence="3 4">HN1</strain>
    </source>
</reference>
<evidence type="ECO:0000313" key="3">
    <source>
        <dbReference type="EMBL" id="MDV2077859.1"/>
    </source>
</evidence>
<dbReference type="Proteomes" id="UP001269819">
    <property type="component" value="Unassembled WGS sequence"/>
</dbReference>
<gene>
    <name evidence="3" type="ORF">RYS15_04160</name>
</gene>
<feature type="signal peptide" evidence="1">
    <location>
        <begin position="1"/>
        <end position="20"/>
    </location>
</feature>
<keyword evidence="4" id="KW-1185">Reference proteome</keyword>
<proteinExistence type="predicted"/>
<protein>
    <submittedName>
        <fullName evidence="3">DUF4136 domain-containing protein</fullName>
    </submittedName>
</protein>